<evidence type="ECO:0000256" key="2">
    <source>
        <dbReference type="ARBA" id="ARBA00005691"/>
    </source>
</evidence>
<keyword evidence="3" id="KW-0963">Cytoplasm</keyword>
<dbReference type="InterPro" id="IPR010169">
    <property type="entry name" value="AcOrn-deacetyl"/>
</dbReference>
<keyword evidence="12" id="KW-1185">Reference proteome</keyword>
<evidence type="ECO:0000259" key="10">
    <source>
        <dbReference type="Pfam" id="PF07687"/>
    </source>
</evidence>
<keyword evidence="8" id="KW-0862">Zinc</keyword>
<dbReference type="Pfam" id="PF01546">
    <property type="entry name" value="Peptidase_M20"/>
    <property type="match status" value="1"/>
</dbReference>
<dbReference type="NCBIfam" id="TIGR01892">
    <property type="entry name" value="AcOrn-deacetyl"/>
    <property type="match status" value="1"/>
</dbReference>
<dbReference type="Pfam" id="PF07687">
    <property type="entry name" value="M20_dimer"/>
    <property type="match status" value="1"/>
</dbReference>
<evidence type="ECO:0000256" key="7">
    <source>
        <dbReference type="ARBA" id="ARBA00022801"/>
    </source>
</evidence>
<dbReference type="OrthoDB" id="3665926at2"/>
<feature type="domain" description="Peptidase M20 dimerisation" evidence="10">
    <location>
        <begin position="179"/>
        <end position="286"/>
    </location>
</feature>
<dbReference type="GO" id="GO:0008777">
    <property type="term" value="F:acetylornithine deacetylase activity"/>
    <property type="evidence" value="ECO:0007669"/>
    <property type="project" value="TreeGrafter"/>
</dbReference>
<protein>
    <submittedName>
        <fullName evidence="11">Acetylornithine deacetylase</fullName>
    </submittedName>
</protein>
<keyword evidence="7" id="KW-0378">Hydrolase</keyword>
<dbReference type="InterPro" id="IPR050072">
    <property type="entry name" value="Peptidase_M20A"/>
</dbReference>
<keyword evidence="4" id="KW-0055">Arginine biosynthesis</keyword>
<dbReference type="GO" id="GO:0005737">
    <property type="term" value="C:cytoplasm"/>
    <property type="evidence" value="ECO:0007669"/>
    <property type="project" value="UniProtKB-SubCell"/>
</dbReference>
<dbReference type="PANTHER" id="PTHR43808:SF1">
    <property type="entry name" value="ACETYLORNITHINE DEACETYLASE"/>
    <property type="match status" value="1"/>
</dbReference>
<proteinExistence type="inferred from homology"/>
<evidence type="ECO:0000313" key="11">
    <source>
        <dbReference type="EMBL" id="TDT40296.1"/>
    </source>
</evidence>
<evidence type="ECO:0000256" key="4">
    <source>
        <dbReference type="ARBA" id="ARBA00022571"/>
    </source>
</evidence>
<comment type="subcellular location">
    <subcellularLocation>
        <location evidence="1">Cytoplasm</location>
    </subcellularLocation>
</comment>
<reference evidence="11 12" key="1">
    <citation type="submission" date="2019-03" db="EMBL/GenBank/DDBJ databases">
        <title>Genomic Encyclopedia of Type Strains, Phase IV (KMG-IV): sequencing the most valuable type-strain genomes for metagenomic binning, comparative biology and taxonomic classification.</title>
        <authorList>
            <person name="Goeker M."/>
        </authorList>
    </citation>
    <scope>NUCLEOTIDE SEQUENCE [LARGE SCALE GENOMIC DNA]</scope>
    <source>
        <strain evidence="11 12">DSM 15505</strain>
    </source>
</reference>
<dbReference type="PANTHER" id="PTHR43808">
    <property type="entry name" value="ACETYLORNITHINE DEACETYLASE"/>
    <property type="match status" value="1"/>
</dbReference>
<dbReference type="InterPro" id="IPR011650">
    <property type="entry name" value="Peptidase_M20_dimer"/>
</dbReference>
<gene>
    <name evidence="11" type="ORF">DES49_2062</name>
</gene>
<dbReference type="FunFam" id="3.30.70.360:FF:000003">
    <property type="entry name" value="Acetylornithine deacetylase"/>
    <property type="match status" value="1"/>
</dbReference>
<sequence>MQRPIPEIRDMLATLIATPSISSVSPQWDQSNEVVVSQLAQWLSALDFRVETMAVPGAPGKYNLIATRGEGPGGLVLSGHTDTVPFDEHRWQTDPFTLSERGDRWYGLGTCDMKGFFPLALEAAWRARDAAFSEPLVILATADEESAMGGARELVRAGRPRGRYAVIGEPTEIRPVRLHKGIMMERLRLEGRSGHSSDPSLGRNALEGMNAVLTEILALRGELQKQYQHPGFRVDVPTLNPGHIHGGDNPNRICADCELHFDLRPLPGMDISELRRLILERVAPIARARELECIFEPLFDGVPPFEQAESSKLVSLCEQMTGHRAEGVAFATEAPFLQSLGMETLVLGPGSIDQAHQPDEFLALSQIEPMVGILSGLIQRCCVEPGEERAGD</sequence>
<dbReference type="GO" id="GO:0006526">
    <property type="term" value="P:L-arginine biosynthetic process"/>
    <property type="evidence" value="ECO:0007669"/>
    <property type="project" value="UniProtKB-KW"/>
</dbReference>
<keyword evidence="6" id="KW-0479">Metal-binding</keyword>
<name>A0A4R7JRE3_9GAMM</name>
<dbReference type="InterPro" id="IPR002933">
    <property type="entry name" value="Peptidase_M20"/>
</dbReference>
<evidence type="ECO:0000256" key="3">
    <source>
        <dbReference type="ARBA" id="ARBA00022490"/>
    </source>
</evidence>
<accession>A0A4R7JRE3</accession>
<dbReference type="CDD" id="cd03894">
    <property type="entry name" value="M20_ArgE"/>
    <property type="match status" value="1"/>
</dbReference>
<dbReference type="GO" id="GO:0046872">
    <property type="term" value="F:metal ion binding"/>
    <property type="evidence" value="ECO:0007669"/>
    <property type="project" value="UniProtKB-KW"/>
</dbReference>
<dbReference type="Proteomes" id="UP000295830">
    <property type="component" value="Unassembled WGS sequence"/>
</dbReference>
<dbReference type="Gene3D" id="3.40.630.10">
    <property type="entry name" value="Zn peptidases"/>
    <property type="match status" value="1"/>
</dbReference>
<evidence type="ECO:0000256" key="5">
    <source>
        <dbReference type="ARBA" id="ARBA00022605"/>
    </source>
</evidence>
<keyword evidence="9" id="KW-0170">Cobalt</keyword>
<dbReference type="EMBL" id="SOAX01000004">
    <property type="protein sequence ID" value="TDT40296.1"/>
    <property type="molecule type" value="Genomic_DNA"/>
</dbReference>
<dbReference type="NCBIfam" id="NF003474">
    <property type="entry name" value="PRK05111.1"/>
    <property type="match status" value="1"/>
</dbReference>
<comment type="similarity">
    <text evidence="2">Belongs to the peptidase M20A family. ArgE subfamily.</text>
</comment>
<keyword evidence="5" id="KW-0028">Amino-acid biosynthesis</keyword>
<evidence type="ECO:0000256" key="6">
    <source>
        <dbReference type="ARBA" id="ARBA00022723"/>
    </source>
</evidence>
<dbReference type="InterPro" id="IPR036264">
    <property type="entry name" value="Bact_exopeptidase_dim_dom"/>
</dbReference>
<evidence type="ECO:0000256" key="9">
    <source>
        <dbReference type="ARBA" id="ARBA00023285"/>
    </source>
</evidence>
<evidence type="ECO:0000256" key="1">
    <source>
        <dbReference type="ARBA" id="ARBA00004496"/>
    </source>
</evidence>
<dbReference type="AlphaFoldDB" id="A0A4R7JRE3"/>
<dbReference type="SUPFAM" id="SSF53187">
    <property type="entry name" value="Zn-dependent exopeptidases"/>
    <property type="match status" value="1"/>
</dbReference>
<dbReference type="RefSeq" id="WP_133736305.1">
    <property type="nucleotide sequence ID" value="NZ_SOAX01000004.1"/>
</dbReference>
<organism evidence="11 12">
    <name type="scientific">Halospina denitrificans</name>
    <dbReference type="NCBI Taxonomy" id="332522"/>
    <lineage>
        <taxon>Bacteria</taxon>
        <taxon>Pseudomonadati</taxon>
        <taxon>Pseudomonadota</taxon>
        <taxon>Gammaproteobacteria</taxon>
        <taxon>Halospina</taxon>
    </lineage>
</organism>
<evidence type="ECO:0000313" key="12">
    <source>
        <dbReference type="Proteomes" id="UP000295830"/>
    </source>
</evidence>
<evidence type="ECO:0000256" key="8">
    <source>
        <dbReference type="ARBA" id="ARBA00022833"/>
    </source>
</evidence>
<comment type="caution">
    <text evidence="11">The sequence shown here is derived from an EMBL/GenBank/DDBJ whole genome shotgun (WGS) entry which is preliminary data.</text>
</comment>
<dbReference type="SUPFAM" id="SSF55031">
    <property type="entry name" value="Bacterial exopeptidase dimerisation domain"/>
    <property type="match status" value="1"/>
</dbReference>
<dbReference type="Gene3D" id="3.30.70.360">
    <property type="match status" value="1"/>
</dbReference>